<dbReference type="InterPro" id="IPR007379">
    <property type="entry name" value="Tim44-like_dom"/>
</dbReference>
<dbReference type="SMART" id="SM00978">
    <property type="entry name" value="Tim44"/>
    <property type="match status" value="1"/>
</dbReference>
<dbReference type="AlphaFoldDB" id="A0A7I0HV14"/>
<dbReference type="Proteomes" id="UP000297641">
    <property type="component" value="Unassembled WGS sequence"/>
</dbReference>
<dbReference type="InterPro" id="IPR032710">
    <property type="entry name" value="NTF2-like_dom_sf"/>
</dbReference>
<keyword evidence="2" id="KW-0812">Transmembrane</keyword>
<feature type="region of interest" description="Disordered" evidence="1">
    <location>
        <begin position="25"/>
        <end position="76"/>
    </location>
</feature>
<dbReference type="EMBL" id="RQFT01000003">
    <property type="protein sequence ID" value="TGL08173.1"/>
    <property type="molecule type" value="Genomic_DNA"/>
</dbReference>
<organism evidence="4 5">
    <name type="scientific">Leptospira bouyouniensis</name>
    <dbReference type="NCBI Taxonomy" id="2484911"/>
    <lineage>
        <taxon>Bacteria</taxon>
        <taxon>Pseudomonadati</taxon>
        <taxon>Spirochaetota</taxon>
        <taxon>Spirochaetia</taxon>
        <taxon>Leptospirales</taxon>
        <taxon>Leptospiraceae</taxon>
        <taxon>Leptospira</taxon>
    </lineage>
</organism>
<dbReference type="Gene3D" id="3.10.450.240">
    <property type="match status" value="1"/>
</dbReference>
<comment type="caution">
    <text evidence="4">The sequence shown here is derived from an EMBL/GenBank/DDBJ whole genome shotgun (WGS) entry which is preliminary data.</text>
</comment>
<reference evidence="4 5" key="1">
    <citation type="journal article" date="2019" name="PLoS Negl. Trop. Dis.">
        <title>Revisiting the worldwide diversity of Leptospira species in the environment.</title>
        <authorList>
            <person name="Vincent A.T."/>
            <person name="Schiettekatte O."/>
            <person name="Bourhy P."/>
            <person name="Veyrier F.J."/>
            <person name="Picardeau M."/>
        </authorList>
    </citation>
    <scope>NUCLEOTIDE SEQUENCE [LARGE SCALE GENOMIC DNA]</scope>
    <source>
        <strain evidence="4 5">201800273</strain>
    </source>
</reference>
<keyword evidence="2" id="KW-0472">Membrane</keyword>
<feature type="transmembrane region" description="Helical" evidence="2">
    <location>
        <begin position="478"/>
        <end position="494"/>
    </location>
</feature>
<proteinExistence type="predicted"/>
<evidence type="ECO:0000313" key="4">
    <source>
        <dbReference type="EMBL" id="TGL08173.1"/>
    </source>
</evidence>
<accession>A0A7I0HV14</accession>
<feature type="compositionally biased region" description="Low complexity" evidence="1">
    <location>
        <begin position="27"/>
        <end position="76"/>
    </location>
</feature>
<feature type="transmembrane region" description="Helical" evidence="2">
    <location>
        <begin position="506"/>
        <end position="524"/>
    </location>
</feature>
<evidence type="ECO:0000256" key="2">
    <source>
        <dbReference type="SAM" id="Phobius"/>
    </source>
</evidence>
<sequence length="896" mass="102888">MLKFVSILSVSVFWITSIGARPGMGNSYRSSSSSSSSSRSTYSSYKPSSTSSSSSSKSNHSSNSYSTSSTPEPTSYFETTNHNVSIHLFADGSADVNETFRIKKDQSKIGIRRPTFLIQNEAEIEELVVLPEQLYSSHNAGIITIFWPNNQSNPEMEISLKYRIKQAYLPIGNVSLIYWRFSKTSFSSNPFVLDLKWEEETFSQQFRIQEEIFNSSTSDYERKNLQISKNDLQFHYKQPSNSENNSLVIIDVANFGNLSNSNTLQRELEDSQKRYTLEETVTIHDNGIHDYRSKIQISKNNSNIDSLQLQLGLNRFREFGESIWNQFWTPAFQISYAFEGLSTYFWHLFSVTLSESQDEPNDKKLFTFAFKTIGETTNLWDQGIERWVRITSLEKNDQLVLEKFSLNVLCESQIDPTLTNIEIIARQCEYCSDTLDQNSIIIPVQPNWEVNGFSLQWDHPIPSNYLLFLKIKEKDKKIIYNPILIFYAVFNAFLHSPGSGNHLGHLTALGILSICLLIFGFFFFNKNQKGRFQKKLHQSIISQIQEFDPTFDFNQFKEKVITITEKTVTSWDKGDMEPSRNFISAAVFQRFSIQLNLMKVIDGEVNRMKGFKVLTIQIINFTIEAEYVTLHLKLKCKTKDKTFLKHTSELEIQNTLEKEPYVTYEEIHSYTRKIETQTKPNVDLIHHLCPSCGASPKFAHPTNRCEYCGVIFNSGQADWVLTEITQTVEWDTTNVSNLKSLPNEVTKQLLEDRASTVFWKYIHYQSIPNSQILFRESSDQSYLKLGKPGNEPMFSPVVGSCHLVNFEKESKPQRMSCEIRWSVARKKGLLPEHRRSRITLVLPSERPKSLGFSEISCENCGAPLPEVDSSACGYCQKVIPGKISDWLFESIQIISL</sequence>
<gene>
    <name evidence="4" type="ORF">EHQ43_03790</name>
</gene>
<name>A0A7I0HV14_9LEPT</name>
<protein>
    <submittedName>
        <fullName evidence="4">Transport protein</fullName>
    </submittedName>
</protein>
<feature type="domain" description="Tim44-like" evidence="3">
    <location>
        <begin position="537"/>
        <end position="726"/>
    </location>
</feature>
<evidence type="ECO:0000313" key="5">
    <source>
        <dbReference type="Proteomes" id="UP000297641"/>
    </source>
</evidence>
<dbReference type="RefSeq" id="WP_135770176.1">
    <property type="nucleotide sequence ID" value="NZ_RQFT01000003.1"/>
</dbReference>
<dbReference type="SUPFAM" id="SSF54427">
    <property type="entry name" value="NTF2-like"/>
    <property type="match status" value="1"/>
</dbReference>
<evidence type="ECO:0000256" key="1">
    <source>
        <dbReference type="SAM" id="MobiDB-lite"/>
    </source>
</evidence>
<evidence type="ECO:0000259" key="3">
    <source>
        <dbReference type="SMART" id="SM00978"/>
    </source>
</evidence>
<keyword evidence="2" id="KW-1133">Transmembrane helix</keyword>